<dbReference type="AlphaFoldDB" id="A0A3Q2FN00"/>
<keyword evidence="1" id="KW-0175">Coiled coil</keyword>
<evidence type="ECO:0000313" key="2">
    <source>
        <dbReference type="Ensembl" id="ENSCVAP00000006650.1"/>
    </source>
</evidence>
<dbReference type="Proteomes" id="UP000265020">
    <property type="component" value="Unassembled WGS sequence"/>
</dbReference>
<dbReference type="Pfam" id="PF06625">
    <property type="entry name" value="DUF1151"/>
    <property type="match status" value="1"/>
</dbReference>
<dbReference type="PANTHER" id="PTHR16768:SF7">
    <property type="entry name" value="PROTEIN FAM107B-LIKE"/>
    <property type="match status" value="1"/>
</dbReference>
<evidence type="ECO:0000256" key="1">
    <source>
        <dbReference type="ARBA" id="ARBA00023054"/>
    </source>
</evidence>
<protein>
    <submittedName>
        <fullName evidence="2">Uncharacterized protein</fullName>
    </submittedName>
</protein>
<organism evidence="2 3">
    <name type="scientific">Cyprinodon variegatus</name>
    <name type="common">Sheepshead minnow</name>
    <dbReference type="NCBI Taxonomy" id="28743"/>
    <lineage>
        <taxon>Eukaryota</taxon>
        <taxon>Metazoa</taxon>
        <taxon>Chordata</taxon>
        <taxon>Craniata</taxon>
        <taxon>Vertebrata</taxon>
        <taxon>Euteleostomi</taxon>
        <taxon>Actinopterygii</taxon>
        <taxon>Neopterygii</taxon>
        <taxon>Teleostei</taxon>
        <taxon>Neoteleostei</taxon>
        <taxon>Acanthomorphata</taxon>
        <taxon>Ovalentaria</taxon>
        <taxon>Atherinomorphae</taxon>
        <taxon>Cyprinodontiformes</taxon>
        <taxon>Cyprinodontidae</taxon>
        <taxon>Cyprinodon</taxon>
    </lineage>
</organism>
<dbReference type="GeneTree" id="ENSGT00940000178615"/>
<evidence type="ECO:0000313" key="3">
    <source>
        <dbReference type="Proteomes" id="UP000265020"/>
    </source>
</evidence>
<accession>A0A3Q2FN00</accession>
<dbReference type="Ensembl" id="ENSCVAT00000004628.1">
    <property type="protein sequence ID" value="ENSCVAP00000006650.1"/>
    <property type="gene ID" value="ENSCVAG00000008233.1"/>
</dbReference>
<reference evidence="2" key="2">
    <citation type="submission" date="2025-09" db="UniProtKB">
        <authorList>
            <consortium name="Ensembl"/>
        </authorList>
    </citation>
    <scope>IDENTIFICATION</scope>
</reference>
<proteinExistence type="predicted"/>
<name>A0A3Q2FN00_CYPVA</name>
<sequence>CTFPPYISGNDLIKPKKLINPILASLQQRALHQELLFCHKQGFLPRKKSELHRVLENKAREQLRKREQALRPRSDLEVKLQRRRQKLELVSSQTQKNKMKLFTDSFSLGVCNLKQTDTNSSMFSVSQYELEEKRWRAGLKNVPEFIHVRQTLRHVPHSS</sequence>
<dbReference type="InterPro" id="IPR009533">
    <property type="entry name" value="FAM107"/>
</dbReference>
<dbReference type="PANTHER" id="PTHR16768">
    <property type="entry name" value="DOWN REGULATED IN RENAL CARCINOMA 1/TU3A"/>
    <property type="match status" value="1"/>
</dbReference>
<reference evidence="2" key="1">
    <citation type="submission" date="2025-08" db="UniProtKB">
        <authorList>
            <consortium name="Ensembl"/>
        </authorList>
    </citation>
    <scope>IDENTIFICATION</scope>
</reference>
<keyword evidence="3" id="KW-1185">Reference proteome</keyword>
<dbReference type="OMA" id="FCHRRGM"/>